<dbReference type="Proteomes" id="UP000664628">
    <property type="component" value="Unassembled WGS sequence"/>
</dbReference>
<sequence length="235" mass="24702">MLIFEQFYSCFYHKEANYSHSMLRNLLTISVFTLLSSAVSFAQVSVGIKGSAQLANQKYSSSGISISGDDIVGFQAGLLVNAPLTDQLSLRPQLLYSTKGTKLSGSLLGGAGESKTAVNYLELPIQVAYSLEAGNGNVVIGAGPYVAYALNGKSSGTFGGQTVSESIDFSASDAPKRFDYGLYLSAGYELYSGVGLSFYYAPGLANLTNSASSADVTVKNTSYGISLSYFFGSGN</sequence>
<name>A0ABS3JIZ1_9BACT</name>
<dbReference type="InterPro" id="IPR025665">
    <property type="entry name" value="Beta-barrel_OMP_2"/>
</dbReference>
<accession>A0ABS3JIZ1</accession>
<evidence type="ECO:0000313" key="3">
    <source>
        <dbReference type="Proteomes" id="UP000664628"/>
    </source>
</evidence>
<dbReference type="Pfam" id="PF13568">
    <property type="entry name" value="OMP_b-brl_2"/>
    <property type="match status" value="1"/>
</dbReference>
<organism evidence="2 3">
    <name type="scientific">Fibrella forsythiae</name>
    <dbReference type="NCBI Taxonomy" id="2817061"/>
    <lineage>
        <taxon>Bacteria</taxon>
        <taxon>Pseudomonadati</taxon>
        <taxon>Bacteroidota</taxon>
        <taxon>Cytophagia</taxon>
        <taxon>Cytophagales</taxon>
        <taxon>Spirosomataceae</taxon>
        <taxon>Fibrella</taxon>
    </lineage>
</organism>
<evidence type="ECO:0000313" key="2">
    <source>
        <dbReference type="EMBL" id="MBO0949973.1"/>
    </source>
</evidence>
<dbReference type="EMBL" id="JAFMYW010000004">
    <property type="protein sequence ID" value="MBO0949973.1"/>
    <property type="molecule type" value="Genomic_DNA"/>
</dbReference>
<evidence type="ECO:0000259" key="1">
    <source>
        <dbReference type="Pfam" id="PF13568"/>
    </source>
</evidence>
<dbReference type="RefSeq" id="WP_207329921.1">
    <property type="nucleotide sequence ID" value="NZ_JAFMYW010000004.1"/>
</dbReference>
<keyword evidence="3" id="KW-1185">Reference proteome</keyword>
<protein>
    <submittedName>
        <fullName evidence="2">PorT family protein</fullName>
    </submittedName>
</protein>
<gene>
    <name evidence="2" type="ORF">J2I46_15355</name>
</gene>
<feature type="domain" description="Outer membrane protein beta-barrel" evidence="1">
    <location>
        <begin position="42"/>
        <end position="208"/>
    </location>
</feature>
<comment type="caution">
    <text evidence="2">The sequence shown here is derived from an EMBL/GenBank/DDBJ whole genome shotgun (WGS) entry which is preliminary data.</text>
</comment>
<reference evidence="2 3" key="1">
    <citation type="submission" date="2021-03" db="EMBL/GenBank/DDBJ databases">
        <title>Fibrella sp. HMF5405 genome sequencing and assembly.</title>
        <authorList>
            <person name="Kang H."/>
            <person name="Kim H."/>
            <person name="Bae S."/>
            <person name="Joh K."/>
        </authorList>
    </citation>
    <scope>NUCLEOTIDE SEQUENCE [LARGE SCALE GENOMIC DNA]</scope>
    <source>
        <strain evidence="2 3">HMF5405</strain>
    </source>
</reference>
<proteinExistence type="predicted"/>